<accession>A0A1D3K7Z2</accession>
<feature type="coiled-coil region" evidence="1">
    <location>
        <begin position="79"/>
        <end position="113"/>
    </location>
</feature>
<keyword evidence="1" id="KW-0175">Coiled coil</keyword>
<proteinExistence type="predicted"/>
<protein>
    <submittedName>
        <fullName evidence="2">Uncharacterized protein</fullName>
    </submittedName>
</protein>
<gene>
    <name evidence="2" type="ORF">PVE_R2G0419</name>
</gene>
<organism evidence="2 3">
    <name type="scientific">Pseudomonas veronii 1YdBTEX2</name>
    <dbReference type="NCBI Taxonomy" id="1295141"/>
    <lineage>
        <taxon>Bacteria</taxon>
        <taxon>Pseudomonadati</taxon>
        <taxon>Pseudomonadota</taxon>
        <taxon>Gammaproteobacteria</taxon>
        <taxon>Pseudomonadales</taxon>
        <taxon>Pseudomonadaceae</taxon>
        <taxon>Pseudomonas</taxon>
    </lineage>
</organism>
<name>A0A1D3K7Z2_PSEVE</name>
<dbReference type="Proteomes" id="UP000245431">
    <property type="component" value="Chromosome PVE_r2"/>
</dbReference>
<evidence type="ECO:0000313" key="3">
    <source>
        <dbReference type="Proteomes" id="UP000245431"/>
    </source>
</evidence>
<evidence type="ECO:0000256" key="1">
    <source>
        <dbReference type="SAM" id="Coils"/>
    </source>
</evidence>
<sequence length="139" mass="15483">MNDDVKSVATKGEATRKAIRLAILAITKGRPRVISKDRKISIKAVADEAGVSNATIHNNYADLAEQIRLLANKDVRHQRDATQQVLVEQRRKASQLRAEIIQLKAEVAEIASVNATLMLQNAELRSRLTSPNVHELKKR</sequence>
<dbReference type="EMBL" id="LT599584">
    <property type="protein sequence ID" value="SBW84446.1"/>
    <property type="molecule type" value="Genomic_DNA"/>
</dbReference>
<dbReference type="AlphaFoldDB" id="A0A1D3K7Z2"/>
<reference evidence="3" key="1">
    <citation type="submission" date="2016-07" db="EMBL/GenBank/DDBJ databases">
        <authorList>
            <person name="Florea S."/>
            <person name="Webb J.S."/>
            <person name="Jaromczyk J."/>
            <person name="Schardl C.L."/>
        </authorList>
    </citation>
    <scope>NUCLEOTIDE SEQUENCE [LARGE SCALE GENOMIC DNA]</scope>
    <source>
        <strain evidence="3">1YdBTEX2</strain>
    </source>
</reference>
<evidence type="ECO:0000313" key="2">
    <source>
        <dbReference type="EMBL" id="SBW84446.1"/>
    </source>
</evidence>